<dbReference type="RefSeq" id="WP_189431824.1">
    <property type="nucleotide sequence ID" value="NZ_BNAO01000003.1"/>
</dbReference>
<evidence type="ECO:0000313" key="3">
    <source>
        <dbReference type="EMBL" id="GHG66676.1"/>
    </source>
</evidence>
<name>A0ABQ3KZ05_9ALTE</name>
<reference evidence="4" key="1">
    <citation type="journal article" date="2019" name="Int. J. Syst. Evol. Microbiol.">
        <title>The Global Catalogue of Microorganisms (GCM) 10K type strain sequencing project: providing services to taxonomists for standard genome sequencing and annotation.</title>
        <authorList>
            <consortium name="The Broad Institute Genomics Platform"/>
            <consortium name="The Broad Institute Genome Sequencing Center for Infectious Disease"/>
            <person name="Wu L."/>
            <person name="Ma J."/>
        </authorList>
    </citation>
    <scope>NUCLEOTIDE SEQUENCE [LARGE SCALE GENOMIC DNA]</scope>
    <source>
        <strain evidence="4">CGMCC 1.7003</strain>
    </source>
</reference>
<proteinExistence type="predicted"/>
<keyword evidence="2" id="KW-0472">Membrane</keyword>
<gene>
    <name evidence="3" type="ORF">GCM10010919_14590</name>
</gene>
<protein>
    <submittedName>
        <fullName evidence="3">Uncharacterized protein</fullName>
    </submittedName>
</protein>
<keyword evidence="4" id="KW-1185">Reference proteome</keyword>
<organism evidence="3 4">
    <name type="scientific">Alishewanella longhuensis</name>
    <dbReference type="NCBI Taxonomy" id="1091037"/>
    <lineage>
        <taxon>Bacteria</taxon>
        <taxon>Pseudomonadati</taxon>
        <taxon>Pseudomonadota</taxon>
        <taxon>Gammaproteobacteria</taxon>
        <taxon>Alteromonadales</taxon>
        <taxon>Alteromonadaceae</taxon>
        <taxon>Alishewanella</taxon>
    </lineage>
</organism>
<feature type="transmembrane region" description="Helical" evidence="2">
    <location>
        <begin position="135"/>
        <end position="156"/>
    </location>
</feature>
<evidence type="ECO:0000256" key="2">
    <source>
        <dbReference type="SAM" id="Phobius"/>
    </source>
</evidence>
<feature type="coiled-coil region" evidence="1">
    <location>
        <begin position="96"/>
        <end position="123"/>
    </location>
</feature>
<feature type="transmembrane region" description="Helical" evidence="2">
    <location>
        <begin position="12"/>
        <end position="30"/>
    </location>
</feature>
<keyword evidence="1" id="KW-0175">Coiled coil</keyword>
<evidence type="ECO:0000256" key="1">
    <source>
        <dbReference type="SAM" id="Coils"/>
    </source>
</evidence>
<evidence type="ECO:0000313" key="4">
    <source>
        <dbReference type="Proteomes" id="UP000659697"/>
    </source>
</evidence>
<dbReference type="Proteomes" id="UP000659697">
    <property type="component" value="Unassembled WGS sequence"/>
</dbReference>
<keyword evidence="2" id="KW-0812">Transmembrane</keyword>
<dbReference type="EMBL" id="BNAO01000003">
    <property type="protein sequence ID" value="GHG66676.1"/>
    <property type="molecule type" value="Genomic_DNA"/>
</dbReference>
<sequence length="158" mass="18692">MSKSEKVYSRKFGLIINILTVTVLPLIWWLFFDFTFTEISQEQARKLSQIGASINLLAALFLIIRFLWNGRYSRRRVQIEKLSIELERHTEFMMHQMFSEEQKKKLEHEISSEREKHENEMNNILSLDKVERDHVYLGIFCLFCGTVMQIIGSGFVPS</sequence>
<feature type="transmembrane region" description="Helical" evidence="2">
    <location>
        <begin position="50"/>
        <end position="68"/>
    </location>
</feature>
<keyword evidence="2" id="KW-1133">Transmembrane helix</keyword>
<accession>A0ABQ3KZ05</accession>
<comment type="caution">
    <text evidence="3">The sequence shown here is derived from an EMBL/GenBank/DDBJ whole genome shotgun (WGS) entry which is preliminary data.</text>
</comment>